<dbReference type="AlphaFoldDB" id="A0A366H6L8"/>
<accession>A0A366H6L8</accession>
<sequence>MHERPSGGEIPSRGSLRKLESVSEGRILREEMSPLQPGSCRAGEPAQSILALVEVGCVALAGNGSYDS</sequence>
<organism evidence="2 3">
    <name type="scientific">Roseimicrobium gellanilyticum</name>
    <dbReference type="NCBI Taxonomy" id="748857"/>
    <lineage>
        <taxon>Bacteria</taxon>
        <taxon>Pseudomonadati</taxon>
        <taxon>Verrucomicrobiota</taxon>
        <taxon>Verrucomicrobiia</taxon>
        <taxon>Verrucomicrobiales</taxon>
        <taxon>Verrucomicrobiaceae</taxon>
        <taxon>Roseimicrobium</taxon>
    </lineage>
</organism>
<comment type="caution">
    <text evidence="2">The sequence shown here is derived from an EMBL/GenBank/DDBJ whole genome shotgun (WGS) entry which is preliminary data.</text>
</comment>
<keyword evidence="3" id="KW-1185">Reference proteome</keyword>
<proteinExistence type="predicted"/>
<gene>
    <name evidence="2" type="ORF">DES53_11547</name>
</gene>
<name>A0A366H6L8_9BACT</name>
<feature type="region of interest" description="Disordered" evidence="1">
    <location>
        <begin position="1"/>
        <end position="25"/>
    </location>
</feature>
<evidence type="ECO:0000313" key="3">
    <source>
        <dbReference type="Proteomes" id="UP000253426"/>
    </source>
</evidence>
<evidence type="ECO:0000313" key="2">
    <source>
        <dbReference type="EMBL" id="RBP36906.1"/>
    </source>
</evidence>
<protein>
    <submittedName>
        <fullName evidence="2">Uncharacterized protein</fullName>
    </submittedName>
</protein>
<dbReference type="EMBL" id="QNRR01000015">
    <property type="protein sequence ID" value="RBP36906.1"/>
    <property type="molecule type" value="Genomic_DNA"/>
</dbReference>
<evidence type="ECO:0000256" key="1">
    <source>
        <dbReference type="SAM" id="MobiDB-lite"/>
    </source>
</evidence>
<reference evidence="2 3" key="1">
    <citation type="submission" date="2018-06" db="EMBL/GenBank/DDBJ databases">
        <title>Genomic Encyclopedia of Type Strains, Phase IV (KMG-IV): sequencing the most valuable type-strain genomes for metagenomic binning, comparative biology and taxonomic classification.</title>
        <authorList>
            <person name="Goeker M."/>
        </authorList>
    </citation>
    <scope>NUCLEOTIDE SEQUENCE [LARGE SCALE GENOMIC DNA]</scope>
    <source>
        <strain evidence="2 3">DSM 25532</strain>
    </source>
</reference>
<dbReference type="Proteomes" id="UP000253426">
    <property type="component" value="Unassembled WGS sequence"/>
</dbReference>